<reference evidence="1 2" key="1">
    <citation type="journal article" date="2010" name="DNA Res.">
        <title>Genome sequence of Kitasatospora setae NBRC 14216T: an evolutionary snapshot of the family Streptomycetaceae.</title>
        <authorList>
            <person name="Ichikawa N."/>
            <person name="Oguchi A."/>
            <person name="Ikeda H."/>
            <person name="Ishikawa J."/>
            <person name="Kitani S."/>
            <person name="Watanabe Y."/>
            <person name="Nakamura S."/>
            <person name="Katano Y."/>
            <person name="Kishi E."/>
            <person name="Sasagawa M."/>
            <person name="Ankai A."/>
            <person name="Fukui S."/>
            <person name="Hashimoto Y."/>
            <person name="Kamata S."/>
            <person name="Otoguro M."/>
            <person name="Tanikawa S."/>
            <person name="Nihira T."/>
            <person name="Horinouchi S."/>
            <person name="Ohnishi Y."/>
            <person name="Hayakawa M."/>
            <person name="Kuzuyama T."/>
            <person name="Arisawa A."/>
            <person name="Nomoto F."/>
            <person name="Miura H."/>
            <person name="Takahashi Y."/>
            <person name="Fujita N."/>
        </authorList>
    </citation>
    <scope>NUCLEOTIDE SEQUENCE [LARGE SCALE GENOMIC DNA]</scope>
    <source>
        <strain evidence="2">ATCC 33774 / DSM 43861 / JCM 3304 / KCC A-0304 / NBRC 14216 / KM-6054</strain>
    </source>
</reference>
<dbReference type="AlphaFoldDB" id="E4NAG8"/>
<evidence type="ECO:0000313" key="1">
    <source>
        <dbReference type="EMBL" id="BAJ28199.1"/>
    </source>
</evidence>
<dbReference type="STRING" id="452652.KSE_23820"/>
<dbReference type="RefSeq" id="WP_014135515.1">
    <property type="nucleotide sequence ID" value="NC_016109.1"/>
</dbReference>
<accession>E4NAG8</accession>
<protein>
    <submittedName>
        <fullName evidence="1">Uncharacterized protein</fullName>
    </submittedName>
</protein>
<name>E4NAG8_KITSK</name>
<dbReference type="KEGG" id="ksk:KSE_23820"/>
<organism evidence="1 2">
    <name type="scientific">Kitasatospora setae (strain ATCC 33774 / DSM 43861 / JCM 3304 / KCC A-0304 / NBRC 14216 / KM-6054)</name>
    <name type="common">Streptomyces setae</name>
    <dbReference type="NCBI Taxonomy" id="452652"/>
    <lineage>
        <taxon>Bacteria</taxon>
        <taxon>Bacillati</taxon>
        <taxon>Actinomycetota</taxon>
        <taxon>Actinomycetes</taxon>
        <taxon>Kitasatosporales</taxon>
        <taxon>Streptomycetaceae</taxon>
        <taxon>Kitasatospora</taxon>
    </lineage>
</organism>
<evidence type="ECO:0000313" key="2">
    <source>
        <dbReference type="Proteomes" id="UP000007076"/>
    </source>
</evidence>
<sequence length="282" mass="31394">MTDRRRQALRLPLAGVAILIMNKGGHILMCDDARNAFLTGHEGQLSILWEPVPRGATAERTALDLLAGTWADSRLFDLTLLGKAESLPSGISKLTVYACQADRWSAPFPGMRRQAWLPPTISLAAFAPIAASAIQVLVEKATRGETAALPSWATAGFTRDNPDRERTRRLERQVELLRRAQRTIPPREAEPADLVPEEYVGSSRPDPEVTATAARALRYDPRPQRGLSDAMATIERREETLIAQMHATAEADEQAELLHQRPTPEEERQHRLRQLLRHGTNV</sequence>
<dbReference type="EMBL" id="AP010968">
    <property type="protein sequence ID" value="BAJ28199.1"/>
    <property type="molecule type" value="Genomic_DNA"/>
</dbReference>
<dbReference type="HOGENOM" id="CLU_986191_0_0_11"/>
<proteinExistence type="predicted"/>
<keyword evidence="2" id="KW-1185">Reference proteome</keyword>
<gene>
    <name evidence="1" type="ordered locus">KSE_23820</name>
</gene>
<dbReference type="Proteomes" id="UP000007076">
    <property type="component" value="Chromosome"/>
</dbReference>